<comment type="domain">
    <text evidence="5">The PRC barrel domain binds ribosomal protein uS19.</text>
</comment>
<evidence type="ECO:0000259" key="7">
    <source>
        <dbReference type="Pfam" id="PF24986"/>
    </source>
</evidence>
<dbReference type="PANTHER" id="PTHR33692">
    <property type="entry name" value="RIBOSOME MATURATION FACTOR RIMM"/>
    <property type="match status" value="1"/>
</dbReference>
<feature type="domain" description="RimM N-terminal" evidence="6">
    <location>
        <begin position="7"/>
        <end position="86"/>
    </location>
</feature>
<dbReference type="Pfam" id="PF24986">
    <property type="entry name" value="PRC_RimM"/>
    <property type="match status" value="1"/>
</dbReference>
<dbReference type="InterPro" id="IPR011033">
    <property type="entry name" value="PRC_barrel-like_sf"/>
</dbReference>
<dbReference type="RefSeq" id="WP_066782383.1">
    <property type="nucleotide sequence ID" value="NZ_LWQS01000011.1"/>
</dbReference>
<evidence type="ECO:0000256" key="2">
    <source>
        <dbReference type="ARBA" id="ARBA00022517"/>
    </source>
</evidence>
<dbReference type="GO" id="GO:0006364">
    <property type="term" value="P:rRNA processing"/>
    <property type="evidence" value="ECO:0007669"/>
    <property type="project" value="UniProtKB-UniRule"/>
</dbReference>
<comment type="subcellular location">
    <subcellularLocation>
        <location evidence="5">Cytoplasm</location>
    </subcellularLocation>
</comment>
<evidence type="ECO:0000256" key="5">
    <source>
        <dbReference type="HAMAP-Rule" id="MF_00014"/>
    </source>
</evidence>
<dbReference type="PANTHER" id="PTHR33692:SF1">
    <property type="entry name" value="RIBOSOME MATURATION FACTOR RIMM"/>
    <property type="match status" value="1"/>
</dbReference>
<dbReference type="InterPro" id="IPR036976">
    <property type="entry name" value="RimM_N_sf"/>
</dbReference>
<dbReference type="OrthoDB" id="9810331at2"/>
<keyword evidence="4 5" id="KW-0143">Chaperone</keyword>
<dbReference type="GO" id="GO:0005737">
    <property type="term" value="C:cytoplasm"/>
    <property type="evidence" value="ECO:0007669"/>
    <property type="project" value="UniProtKB-SubCell"/>
</dbReference>
<accession>A0A178MM08</accession>
<dbReference type="InterPro" id="IPR009000">
    <property type="entry name" value="Transl_B-barrel_sf"/>
</dbReference>
<feature type="domain" description="Ribosome maturation factor RimM PRC barrel" evidence="7">
    <location>
        <begin position="99"/>
        <end position="166"/>
    </location>
</feature>
<dbReference type="InterPro" id="IPR002676">
    <property type="entry name" value="RimM_N"/>
</dbReference>
<evidence type="ECO:0000256" key="1">
    <source>
        <dbReference type="ARBA" id="ARBA00022490"/>
    </source>
</evidence>
<evidence type="ECO:0000256" key="4">
    <source>
        <dbReference type="ARBA" id="ARBA00023186"/>
    </source>
</evidence>
<protein>
    <recommendedName>
        <fullName evidence="5">Ribosome maturation factor RimM</fullName>
    </recommendedName>
</protein>
<dbReference type="Proteomes" id="UP000078287">
    <property type="component" value="Unassembled WGS sequence"/>
</dbReference>
<keyword evidence="9" id="KW-1185">Reference proteome</keyword>
<keyword evidence="2 5" id="KW-0690">Ribosome biogenesis</keyword>
<keyword evidence="1 5" id="KW-0963">Cytoplasm</keyword>
<dbReference type="GO" id="GO:0043022">
    <property type="term" value="F:ribosome binding"/>
    <property type="evidence" value="ECO:0007669"/>
    <property type="project" value="InterPro"/>
</dbReference>
<evidence type="ECO:0000259" key="6">
    <source>
        <dbReference type="Pfam" id="PF01782"/>
    </source>
</evidence>
<keyword evidence="3 5" id="KW-0698">rRNA processing</keyword>
<dbReference type="EMBL" id="LWQS01000011">
    <property type="protein sequence ID" value="OAN49689.1"/>
    <property type="molecule type" value="Genomic_DNA"/>
</dbReference>
<organism evidence="8 9">
    <name type="scientific">Chloroflexus islandicus</name>
    <dbReference type="NCBI Taxonomy" id="1707952"/>
    <lineage>
        <taxon>Bacteria</taxon>
        <taxon>Bacillati</taxon>
        <taxon>Chloroflexota</taxon>
        <taxon>Chloroflexia</taxon>
        <taxon>Chloroflexales</taxon>
        <taxon>Chloroflexineae</taxon>
        <taxon>Chloroflexaceae</taxon>
        <taxon>Chloroflexus</taxon>
    </lineage>
</organism>
<evidence type="ECO:0000313" key="9">
    <source>
        <dbReference type="Proteomes" id="UP000078287"/>
    </source>
</evidence>
<evidence type="ECO:0000313" key="8">
    <source>
        <dbReference type="EMBL" id="OAN49689.1"/>
    </source>
</evidence>
<dbReference type="Pfam" id="PF01782">
    <property type="entry name" value="RimM"/>
    <property type="match status" value="1"/>
</dbReference>
<sequence>MDDLLYIGALGAPFGVRGQIKLHSISSHPEYLIRHLRTVFIGPKRIPHQVTRLFLHKPGLLIIQLQSVTDRDAAADLRGAEVYIAAADAAPLAADEFFYHDLIGLQAVTETGDAIGEVREILETGAGEIAVIARNGRPDALVPMVRDFIIAIDLVGRQLVIRPIDGLLD</sequence>
<dbReference type="Gene3D" id="2.30.30.240">
    <property type="entry name" value="PRC-barrel domain"/>
    <property type="match status" value="1"/>
</dbReference>
<name>A0A178MM08_9CHLR</name>
<dbReference type="SUPFAM" id="SSF50447">
    <property type="entry name" value="Translation proteins"/>
    <property type="match status" value="1"/>
</dbReference>
<dbReference type="AlphaFoldDB" id="A0A178MM08"/>
<evidence type="ECO:0000256" key="3">
    <source>
        <dbReference type="ARBA" id="ARBA00022552"/>
    </source>
</evidence>
<proteinExistence type="inferred from homology"/>
<dbReference type="InterPro" id="IPR056792">
    <property type="entry name" value="PRC_RimM"/>
</dbReference>
<dbReference type="GO" id="GO:0005840">
    <property type="term" value="C:ribosome"/>
    <property type="evidence" value="ECO:0007669"/>
    <property type="project" value="InterPro"/>
</dbReference>
<dbReference type="HAMAP" id="MF_00014">
    <property type="entry name" value="Ribosome_mat_RimM"/>
    <property type="match status" value="1"/>
</dbReference>
<comment type="function">
    <text evidence="5">An accessory protein needed during the final step in the assembly of 30S ribosomal subunit, possibly for assembly of the head region. Essential for efficient processing of 16S rRNA. May be needed both before and after RbfA during the maturation of 16S rRNA. It has affinity for free ribosomal 30S subunits but not for 70S ribosomes.</text>
</comment>
<dbReference type="NCBIfam" id="TIGR02273">
    <property type="entry name" value="16S_RimM"/>
    <property type="match status" value="1"/>
</dbReference>
<dbReference type="SUPFAM" id="SSF50346">
    <property type="entry name" value="PRC-barrel domain"/>
    <property type="match status" value="1"/>
</dbReference>
<comment type="similarity">
    <text evidence="5">Belongs to the RimM family.</text>
</comment>
<dbReference type="STRING" id="1707952.A6A03_06405"/>
<dbReference type="GO" id="GO:0042274">
    <property type="term" value="P:ribosomal small subunit biogenesis"/>
    <property type="evidence" value="ECO:0007669"/>
    <property type="project" value="UniProtKB-UniRule"/>
</dbReference>
<reference evidence="8 9" key="1">
    <citation type="submission" date="2016-04" db="EMBL/GenBank/DDBJ databases">
        <title>Chloroflexus islandicus sp. nov., a thermophilic filamentous anoxygenic phototrophic bacterium from geyser Strokkur (Iceland).</title>
        <authorList>
            <person name="Gaisin V.A."/>
            <person name="Kalashnikov A.M."/>
            <person name="Sukhacheva M.V."/>
            <person name="Grouzdev D.S."/>
            <person name="Ivanov T.M."/>
            <person name="Kuznetsov B."/>
            <person name="Gorlenko V.M."/>
        </authorList>
    </citation>
    <scope>NUCLEOTIDE SEQUENCE [LARGE SCALE GENOMIC DNA]</scope>
    <source>
        <strain evidence="9">isl-2</strain>
    </source>
</reference>
<dbReference type="Gene3D" id="2.40.30.60">
    <property type="entry name" value="RimM"/>
    <property type="match status" value="1"/>
</dbReference>
<comment type="subunit">
    <text evidence="5">Binds ribosomal protein uS19.</text>
</comment>
<gene>
    <name evidence="5" type="primary">rimM</name>
    <name evidence="8" type="ORF">A6A03_06405</name>
</gene>
<comment type="caution">
    <text evidence="8">The sequence shown here is derived from an EMBL/GenBank/DDBJ whole genome shotgun (WGS) entry which is preliminary data.</text>
</comment>
<dbReference type="InterPro" id="IPR011961">
    <property type="entry name" value="RimM"/>
</dbReference>